<name>A0A9D1KC18_9FIRM</name>
<gene>
    <name evidence="1" type="ORF">IAB59_07135</name>
</gene>
<reference evidence="1" key="1">
    <citation type="submission" date="2020-10" db="EMBL/GenBank/DDBJ databases">
        <authorList>
            <person name="Gilroy R."/>
        </authorList>
    </citation>
    <scope>NUCLEOTIDE SEQUENCE</scope>
    <source>
        <strain evidence="1">CHK195-26880</strain>
    </source>
</reference>
<dbReference type="EMBL" id="DVKQ01000092">
    <property type="protein sequence ID" value="HIT38230.1"/>
    <property type="molecule type" value="Genomic_DNA"/>
</dbReference>
<proteinExistence type="predicted"/>
<accession>A0A9D1KC18</accession>
<dbReference type="InterPro" id="IPR025586">
    <property type="entry name" value="PcfJ"/>
</dbReference>
<dbReference type="AlphaFoldDB" id="A0A9D1KC18"/>
<organism evidence="1 2">
    <name type="scientific">Candidatus Onthousia faecipullorum</name>
    <dbReference type="NCBI Taxonomy" id="2840887"/>
    <lineage>
        <taxon>Bacteria</taxon>
        <taxon>Bacillati</taxon>
        <taxon>Bacillota</taxon>
        <taxon>Bacilli</taxon>
        <taxon>Candidatus Onthousia</taxon>
    </lineage>
</organism>
<dbReference type="Pfam" id="PF14284">
    <property type="entry name" value="PcfJ"/>
    <property type="match status" value="1"/>
</dbReference>
<dbReference type="Proteomes" id="UP000886833">
    <property type="component" value="Unassembled WGS sequence"/>
</dbReference>
<comment type="caution">
    <text evidence="1">The sequence shown here is derived from an EMBL/GenBank/DDBJ whole genome shotgun (WGS) entry which is preliminary data.</text>
</comment>
<evidence type="ECO:0000313" key="1">
    <source>
        <dbReference type="EMBL" id="HIT38230.1"/>
    </source>
</evidence>
<protein>
    <submittedName>
        <fullName evidence="1">PcfJ domain-containing protein</fullName>
    </submittedName>
</protein>
<sequence length="470" mass="56459">MYINKKTRDKINEINTFTDAFRNSIGFEKWLDDKKKYIGIKEKNKCICSKCQKEFISNKKINDYDTCPNCNQKLLIKRSRRFDDKEYCMYLINYKDDNYILRNYKIRSYLGSNDSMKHIITEYGRQLIDNEGYVEFSSIINTMRKTLSGYFYINYTEDVSYWKPELYVSTYGSCYVDNGTVKSKYFNPRDIFINSDEVNVEQLLGGLYENNYSLELLSKAKLYNLANDYYCFKKGKFEEVFGLDRSYLKFMQDNNITYNELELLRQLKIKDYSLIKFFSNVPAHLLKELLELCNPYDLINYKIVSKDAYLYCDYLRMAKELKYNLKDKKILYPKKLKAKHDQLMKEIQIKKDEALSKKIKRRYKKLLSNYYEDDKYIIYPVKDINELIDESSQQNNCVKTYAERYAKAECDIYFMRLSNAKDKSLVTVEVRNNEVVQQRTKNNNDTTKEQKNFLKKWEKNILRKGEEKYV</sequence>
<reference evidence="1" key="2">
    <citation type="journal article" date="2021" name="PeerJ">
        <title>Extensive microbial diversity within the chicken gut microbiome revealed by metagenomics and culture.</title>
        <authorList>
            <person name="Gilroy R."/>
            <person name="Ravi A."/>
            <person name="Getino M."/>
            <person name="Pursley I."/>
            <person name="Horton D.L."/>
            <person name="Alikhan N.F."/>
            <person name="Baker D."/>
            <person name="Gharbi K."/>
            <person name="Hall N."/>
            <person name="Watson M."/>
            <person name="Adriaenssens E.M."/>
            <person name="Foster-Nyarko E."/>
            <person name="Jarju S."/>
            <person name="Secka A."/>
            <person name="Antonio M."/>
            <person name="Oren A."/>
            <person name="Chaudhuri R.R."/>
            <person name="La Ragione R."/>
            <person name="Hildebrand F."/>
            <person name="Pallen M.J."/>
        </authorList>
    </citation>
    <scope>NUCLEOTIDE SEQUENCE</scope>
    <source>
        <strain evidence="1">CHK195-26880</strain>
    </source>
</reference>
<evidence type="ECO:0000313" key="2">
    <source>
        <dbReference type="Proteomes" id="UP000886833"/>
    </source>
</evidence>